<reference evidence="1" key="1">
    <citation type="submission" date="2022-08" db="EMBL/GenBank/DDBJ databases">
        <title>Novel sulfate-reducing endosymbionts in the free-living metamonad Anaeramoeba.</title>
        <authorList>
            <person name="Jerlstrom-Hultqvist J."/>
            <person name="Cepicka I."/>
            <person name="Gallot-Lavallee L."/>
            <person name="Salas-Leiva D."/>
            <person name="Curtis B.A."/>
            <person name="Zahonova K."/>
            <person name="Pipaliya S."/>
            <person name="Dacks J."/>
            <person name="Roger A.J."/>
        </authorList>
    </citation>
    <scope>NUCLEOTIDE SEQUENCE</scope>
    <source>
        <strain evidence="1">Schooner1</strain>
    </source>
</reference>
<protein>
    <submittedName>
        <fullName evidence="1">Pep-cterm sorting domain-containing protein</fullName>
    </submittedName>
</protein>
<organism evidence="1 2">
    <name type="scientific">Anaeramoeba flamelloides</name>
    <dbReference type="NCBI Taxonomy" id="1746091"/>
    <lineage>
        <taxon>Eukaryota</taxon>
        <taxon>Metamonada</taxon>
        <taxon>Anaeramoebidae</taxon>
        <taxon>Anaeramoeba</taxon>
    </lineage>
</organism>
<proteinExistence type="predicted"/>
<name>A0ABQ8X6Q1_9EUKA</name>
<gene>
    <name evidence="1" type="ORF">M0813_09879</name>
</gene>
<dbReference type="Proteomes" id="UP001150062">
    <property type="component" value="Unassembled WGS sequence"/>
</dbReference>
<accession>A0ABQ8X6Q1</accession>
<comment type="caution">
    <text evidence="1">The sequence shown here is derived from an EMBL/GenBank/DDBJ whole genome shotgun (WGS) entry which is preliminary data.</text>
</comment>
<dbReference type="Gene3D" id="3.30.710.10">
    <property type="entry name" value="Potassium Channel Kv1.1, Chain A"/>
    <property type="match status" value="1"/>
</dbReference>
<dbReference type="EMBL" id="JAOAOG010000336">
    <property type="protein sequence ID" value="KAJ6227298.1"/>
    <property type="molecule type" value="Genomic_DNA"/>
</dbReference>
<keyword evidence="2" id="KW-1185">Reference proteome</keyword>
<dbReference type="InterPro" id="IPR011333">
    <property type="entry name" value="SKP1/BTB/POZ_sf"/>
</dbReference>
<evidence type="ECO:0000313" key="1">
    <source>
        <dbReference type="EMBL" id="KAJ6227298.1"/>
    </source>
</evidence>
<sequence length="371" mass="44176">MTFYQVTTFSIFCPWEGDEGHSTQNLSYHRTFESAEFFAVKKFYEDWKETLDQYMEAKMWDYFLVGDLARQLNEWETNNIEDYAFKPIIIKYEPNSESEFPVITTCAFDEFAFVYKLYDYIWYKTYGLPNLVEDLKKLQTDESSTDCTICGVKCHSALVKARTEQPTVEELEKKLEEFKEQTDLLKIFFNWVYQNSDPIASCSKEEDKNAMKQLLTKLGLDLTKNKCFVKDLQTMSLDKDTQDFDILCSDDESVKFHHYFLKTRLKSFASVFQNVETIPENLKDKHNSIFWNQFKDYLYTGNMQWSKIYMKEDLLTDFSTLEKDFEISNIGFKNYFAVFGEKYMKDYESHKSRNLNNSYDPKKAIETKFFL</sequence>
<evidence type="ECO:0000313" key="2">
    <source>
        <dbReference type="Proteomes" id="UP001150062"/>
    </source>
</evidence>